<proteinExistence type="predicted"/>
<feature type="transmembrane region" description="Helical" evidence="1">
    <location>
        <begin position="100"/>
        <end position="121"/>
    </location>
</feature>
<sequence length="345" mass="39653">MQIKLTAAEKKQLWIFLAVAFGMPIVMGILMGISFYRGNDVSVFPNAQMYYPAAGVMLAYILTRKKEEKLPMKFYVSFIILTGVMTVTAIISMILPEIPFVMIIQYIIIIGSLLLWIPFLMDKKEVRRNYGLSLGDGQKRRPWLYVLLFLVLYFLRIFLSYVIAGQPGEFLKLFQNSYVWINMMALPINFFLVFTAFFGEEYGWRGFLQPMLQKRFGKRSGVLLLGIMWGFWHLPINMFYYSPDTWLQSVVSQLLTCTGLAIFFGYAQMKTRNIWVPVIMHYLNNNLIAVVAGSADVISGQVIAWGDVLILLVLIAVLFAPFIFSKAYGKEAPQEQKITEEYTEL</sequence>
<feature type="transmembrane region" description="Helical" evidence="1">
    <location>
        <begin position="12"/>
        <end position="36"/>
    </location>
</feature>
<feature type="transmembrane region" description="Helical" evidence="1">
    <location>
        <begin position="42"/>
        <end position="62"/>
    </location>
</feature>
<keyword evidence="1" id="KW-0812">Transmembrane</keyword>
<keyword evidence="3" id="KW-0378">Hydrolase</keyword>
<dbReference type="AlphaFoldDB" id="A0A1E3AJ38"/>
<evidence type="ECO:0000313" key="3">
    <source>
        <dbReference type="EMBL" id="ODM08730.1"/>
    </source>
</evidence>
<gene>
    <name evidence="3" type="ORF">BEI61_00359</name>
</gene>
<dbReference type="GO" id="GO:0006508">
    <property type="term" value="P:proteolysis"/>
    <property type="evidence" value="ECO:0007669"/>
    <property type="project" value="UniProtKB-KW"/>
</dbReference>
<comment type="caution">
    <text evidence="3">The sequence shown here is derived from an EMBL/GenBank/DDBJ whole genome shotgun (WGS) entry which is preliminary data.</text>
</comment>
<feature type="transmembrane region" description="Helical" evidence="1">
    <location>
        <begin position="274"/>
        <end position="295"/>
    </location>
</feature>
<keyword evidence="3" id="KW-0645">Protease</keyword>
<dbReference type="InterPro" id="IPR042150">
    <property type="entry name" value="MmRce1-like"/>
</dbReference>
<dbReference type="Pfam" id="PF02517">
    <property type="entry name" value="Rce1-like"/>
    <property type="match status" value="1"/>
</dbReference>
<reference evidence="3 4" key="1">
    <citation type="submission" date="2016-07" db="EMBL/GenBank/DDBJ databases">
        <title>Characterization of isolates of Eisenbergiella tayi derived from blood cultures, using whole genome sequencing.</title>
        <authorList>
            <person name="Burdz T."/>
            <person name="Wiebe D."/>
            <person name="Huynh C."/>
            <person name="Bernard K."/>
        </authorList>
    </citation>
    <scope>NUCLEOTIDE SEQUENCE [LARGE SCALE GENOMIC DNA]</scope>
    <source>
        <strain evidence="3 4">NML 110608</strain>
    </source>
</reference>
<organism evidence="3 4">
    <name type="scientific">Eisenbergiella tayi</name>
    <dbReference type="NCBI Taxonomy" id="1432052"/>
    <lineage>
        <taxon>Bacteria</taxon>
        <taxon>Bacillati</taxon>
        <taxon>Bacillota</taxon>
        <taxon>Clostridia</taxon>
        <taxon>Lachnospirales</taxon>
        <taxon>Lachnospiraceae</taxon>
        <taxon>Eisenbergiella</taxon>
    </lineage>
</organism>
<evidence type="ECO:0000256" key="1">
    <source>
        <dbReference type="SAM" id="Phobius"/>
    </source>
</evidence>
<dbReference type="PANTHER" id="PTHR35797:SF1">
    <property type="entry name" value="PROTEASE"/>
    <property type="match status" value="1"/>
</dbReference>
<feature type="transmembrane region" description="Helical" evidence="1">
    <location>
        <begin position="220"/>
        <end position="240"/>
    </location>
</feature>
<feature type="domain" description="CAAX prenyl protease 2/Lysostaphin resistance protein A-like" evidence="2">
    <location>
        <begin position="186"/>
        <end position="285"/>
    </location>
</feature>
<evidence type="ECO:0000259" key="2">
    <source>
        <dbReference type="Pfam" id="PF02517"/>
    </source>
</evidence>
<protein>
    <submittedName>
        <fullName evidence="3">CAAX amino terminal protease self-immunity</fullName>
    </submittedName>
</protein>
<dbReference type="InterPro" id="IPR003675">
    <property type="entry name" value="Rce1/LyrA-like_dom"/>
</dbReference>
<accession>A0A1E3AJ38</accession>
<dbReference type="PATRIC" id="fig|1432052.4.peg.401"/>
<feature type="transmembrane region" description="Helical" evidence="1">
    <location>
        <begin position="142"/>
        <end position="164"/>
    </location>
</feature>
<dbReference type="PANTHER" id="PTHR35797">
    <property type="entry name" value="PROTEASE-RELATED"/>
    <property type="match status" value="1"/>
</dbReference>
<evidence type="ECO:0000313" key="4">
    <source>
        <dbReference type="Proteomes" id="UP000094067"/>
    </source>
</evidence>
<keyword evidence="1" id="KW-1133">Transmembrane helix</keyword>
<name>A0A1E3AJ38_9FIRM</name>
<feature type="transmembrane region" description="Helical" evidence="1">
    <location>
        <begin position="74"/>
        <end position="94"/>
    </location>
</feature>
<feature type="transmembrane region" description="Helical" evidence="1">
    <location>
        <begin position="179"/>
        <end position="199"/>
    </location>
</feature>
<dbReference type="GO" id="GO:0004175">
    <property type="term" value="F:endopeptidase activity"/>
    <property type="evidence" value="ECO:0007669"/>
    <property type="project" value="UniProtKB-ARBA"/>
</dbReference>
<feature type="transmembrane region" description="Helical" evidence="1">
    <location>
        <begin position="246"/>
        <end position="267"/>
    </location>
</feature>
<dbReference type="EMBL" id="MCGH01000001">
    <property type="protein sequence ID" value="ODM08730.1"/>
    <property type="molecule type" value="Genomic_DNA"/>
</dbReference>
<keyword evidence="1" id="KW-0472">Membrane</keyword>
<dbReference type="GO" id="GO:0080120">
    <property type="term" value="P:CAAX-box protein maturation"/>
    <property type="evidence" value="ECO:0007669"/>
    <property type="project" value="UniProtKB-ARBA"/>
</dbReference>
<dbReference type="Proteomes" id="UP000094067">
    <property type="component" value="Unassembled WGS sequence"/>
</dbReference>
<dbReference type="RefSeq" id="WP_069151041.1">
    <property type="nucleotide sequence ID" value="NZ_MCGH01000001.1"/>
</dbReference>
<feature type="transmembrane region" description="Helical" evidence="1">
    <location>
        <begin position="301"/>
        <end position="324"/>
    </location>
</feature>